<accession>A0A0E9UV34</accession>
<evidence type="ECO:0000313" key="1">
    <source>
        <dbReference type="EMBL" id="JAH69065.1"/>
    </source>
</evidence>
<name>A0A0E9UV34_ANGAN</name>
<dbReference type="EMBL" id="GBXM01039512">
    <property type="protein sequence ID" value="JAH69065.1"/>
    <property type="molecule type" value="Transcribed_RNA"/>
</dbReference>
<protein>
    <submittedName>
        <fullName evidence="1">Uncharacterized protein</fullName>
    </submittedName>
</protein>
<reference evidence="1" key="1">
    <citation type="submission" date="2014-11" db="EMBL/GenBank/DDBJ databases">
        <authorList>
            <person name="Amaro Gonzalez C."/>
        </authorList>
    </citation>
    <scope>NUCLEOTIDE SEQUENCE</scope>
</reference>
<reference evidence="1" key="2">
    <citation type="journal article" date="2015" name="Fish Shellfish Immunol.">
        <title>Early steps in the European eel (Anguilla anguilla)-Vibrio vulnificus interaction in the gills: Role of the RtxA13 toxin.</title>
        <authorList>
            <person name="Callol A."/>
            <person name="Pajuelo D."/>
            <person name="Ebbesson L."/>
            <person name="Teles M."/>
            <person name="MacKenzie S."/>
            <person name="Amaro C."/>
        </authorList>
    </citation>
    <scope>NUCLEOTIDE SEQUENCE</scope>
</reference>
<sequence>MSCMKMKKEIIIVKKCKQSTKVALNVG</sequence>
<dbReference type="AlphaFoldDB" id="A0A0E9UV34"/>
<proteinExistence type="predicted"/>
<organism evidence="1">
    <name type="scientific">Anguilla anguilla</name>
    <name type="common">European freshwater eel</name>
    <name type="synonym">Muraena anguilla</name>
    <dbReference type="NCBI Taxonomy" id="7936"/>
    <lineage>
        <taxon>Eukaryota</taxon>
        <taxon>Metazoa</taxon>
        <taxon>Chordata</taxon>
        <taxon>Craniata</taxon>
        <taxon>Vertebrata</taxon>
        <taxon>Euteleostomi</taxon>
        <taxon>Actinopterygii</taxon>
        <taxon>Neopterygii</taxon>
        <taxon>Teleostei</taxon>
        <taxon>Anguilliformes</taxon>
        <taxon>Anguillidae</taxon>
        <taxon>Anguilla</taxon>
    </lineage>
</organism>